<organism evidence="1 2">
    <name type="scientific">Mogibacterium timidum ATCC 33093</name>
    <dbReference type="NCBI Taxonomy" id="1401079"/>
    <lineage>
        <taxon>Bacteria</taxon>
        <taxon>Bacillati</taxon>
        <taxon>Bacillota</taxon>
        <taxon>Clostridia</taxon>
        <taxon>Peptostreptococcales</taxon>
        <taxon>Anaerovoracaceae</taxon>
        <taxon>Mogibacterium</taxon>
    </lineage>
</organism>
<dbReference type="EMBL" id="JALU01000004">
    <property type="protein sequence ID" value="EUC57976.1"/>
    <property type="molecule type" value="Genomic_DNA"/>
</dbReference>
<comment type="caution">
    <text evidence="1">The sequence shown here is derived from an EMBL/GenBank/DDBJ whole genome shotgun (WGS) entry which is preliminary data.</text>
</comment>
<dbReference type="Proteomes" id="UP000022645">
    <property type="component" value="Unassembled WGS sequence"/>
</dbReference>
<evidence type="ECO:0000313" key="1">
    <source>
        <dbReference type="EMBL" id="EUC57976.1"/>
    </source>
</evidence>
<evidence type="ECO:0000313" key="2">
    <source>
        <dbReference type="Proteomes" id="UP000022645"/>
    </source>
</evidence>
<name>X8J9R6_9FIRM</name>
<dbReference type="PATRIC" id="fig|1401079.3.peg.341"/>
<accession>X8J9R6</accession>
<protein>
    <submittedName>
        <fullName evidence="1">Uncharacterized protein</fullName>
    </submittedName>
</protein>
<dbReference type="RefSeq" id="WP_009644052.1">
    <property type="nucleotide sequence ID" value="NZ_JALU01000004.1"/>
</dbReference>
<dbReference type="AlphaFoldDB" id="X8J9R6"/>
<reference evidence="1 2" key="1">
    <citation type="submission" date="2014-01" db="EMBL/GenBank/DDBJ databases">
        <authorList>
            <person name="Durkin A.S."/>
            <person name="McCorrison J."/>
            <person name="Torralba M."/>
            <person name="Gillis M."/>
            <person name="Haft D.H."/>
            <person name="Methe B."/>
            <person name="Sutton G."/>
            <person name="Nelson K.E."/>
        </authorList>
    </citation>
    <scope>NUCLEOTIDE SEQUENCE [LARGE SCALE GENOMIC DNA]</scope>
    <source>
        <strain evidence="1 2">ATCC 33093</strain>
    </source>
</reference>
<gene>
    <name evidence="1" type="ORF">HMPREF0581_1380</name>
</gene>
<sequence length="80" mass="9343">MQDETNEKVIALYIKGGDLPVIQKAFFRNLIAFFVACGILMKNREKIVFPKGRGWIDLMARPFFGRQVYLQTFMPLTTLW</sequence>
<proteinExistence type="predicted"/>